<name>A0A1L7X2Y1_9HELO</name>
<evidence type="ECO:0000313" key="2">
    <source>
        <dbReference type="Proteomes" id="UP000184330"/>
    </source>
</evidence>
<proteinExistence type="predicted"/>
<dbReference type="InterPro" id="IPR036047">
    <property type="entry name" value="F-box-like_dom_sf"/>
</dbReference>
<keyword evidence="2" id="KW-1185">Reference proteome</keyword>
<accession>A0A1L7X2Y1</accession>
<dbReference type="CDD" id="cd09917">
    <property type="entry name" value="F-box_SF"/>
    <property type="match status" value="1"/>
</dbReference>
<dbReference type="Proteomes" id="UP000184330">
    <property type="component" value="Unassembled WGS sequence"/>
</dbReference>
<dbReference type="OrthoDB" id="3564693at2759"/>
<gene>
    <name evidence="1" type="ORF">PAC_09239</name>
</gene>
<sequence>MVDQDLESIISRIASLSLADPLTPDVTKMKKKRKICLPCDQGPVLQVSRRRAVSKQKASADRTPKLPLHITRIPPELQLLIFDLLDPVSSTCFGLTSKYFYNIHRASHGSVGLWERDSPEARLQLGDILTSWIPKQLTYTTSASRFVEKVAMRDGKSILDEWDDEPNWSVKSSWNEGAVERRREFREEECGFVSDDEYDEIEGSRKRKPRD</sequence>
<dbReference type="SUPFAM" id="SSF81383">
    <property type="entry name" value="F-box domain"/>
    <property type="match status" value="1"/>
</dbReference>
<organism evidence="1 2">
    <name type="scientific">Phialocephala subalpina</name>
    <dbReference type="NCBI Taxonomy" id="576137"/>
    <lineage>
        <taxon>Eukaryota</taxon>
        <taxon>Fungi</taxon>
        <taxon>Dikarya</taxon>
        <taxon>Ascomycota</taxon>
        <taxon>Pezizomycotina</taxon>
        <taxon>Leotiomycetes</taxon>
        <taxon>Helotiales</taxon>
        <taxon>Mollisiaceae</taxon>
        <taxon>Phialocephala</taxon>
        <taxon>Phialocephala fortinii species complex</taxon>
    </lineage>
</organism>
<reference evidence="1 2" key="1">
    <citation type="submission" date="2016-03" db="EMBL/GenBank/DDBJ databases">
        <authorList>
            <person name="Ploux O."/>
        </authorList>
    </citation>
    <scope>NUCLEOTIDE SEQUENCE [LARGE SCALE GENOMIC DNA]</scope>
    <source>
        <strain evidence="1 2">UAMH 11012</strain>
    </source>
</reference>
<evidence type="ECO:0000313" key="1">
    <source>
        <dbReference type="EMBL" id="CZR59347.1"/>
    </source>
</evidence>
<protein>
    <recommendedName>
        <fullName evidence="3">F-box domain-containing protein</fullName>
    </recommendedName>
</protein>
<evidence type="ECO:0008006" key="3">
    <source>
        <dbReference type="Google" id="ProtNLM"/>
    </source>
</evidence>
<dbReference type="EMBL" id="FJOG01000013">
    <property type="protein sequence ID" value="CZR59347.1"/>
    <property type="molecule type" value="Genomic_DNA"/>
</dbReference>
<dbReference type="AlphaFoldDB" id="A0A1L7X2Y1"/>